<comment type="caution">
    <text evidence="1">The sequence shown here is derived from an EMBL/GenBank/DDBJ whole genome shotgun (WGS) entry which is preliminary data.</text>
</comment>
<dbReference type="SUPFAM" id="SSF55486">
    <property type="entry name" value="Metalloproteases ('zincins'), catalytic domain"/>
    <property type="match status" value="1"/>
</dbReference>
<dbReference type="PANTHER" id="PTHR30164">
    <property type="entry name" value="MTFA PEPTIDASE"/>
    <property type="match status" value="1"/>
</dbReference>
<dbReference type="InterPro" id="IPR010384">
    <property type="entry name" value="MtfA_fam"/>
</dbReference>
<keyword evidence="2" id="KW-1185">Reference proteome</keyword>
<dbReference type="Gene3D" id="1.10.472.150">
    <property type="entry name" value="Glucose-regulated metallo-peptidase M90, N-terminal domain"/>
    <property type="match status" value="1"/>
</dbReference>
<accession>A0ABQ1KMX4</accession>
<evidence type="ECO:0000313" key="1">
    <source>
        <dbReference type="EMBL" id="GGC01786.1"/>
    </source>
</evidence>
<dbReference type="CDD" id="cd20169">
    <property type="entry name" value="Peptidase_M90_mtfA"/>
    <property type="match status" value="1"/>
</dbReference>
<dbReference type="Proteomes" id="UP000629025">
    <property type="component" value="Unassembled WGS sequence"/>
</dbReference>
<organism evidence="1 2">
    <name type="scientific">Marinobacterium zhoushanense</name>
    <dbReference type="NCBI Taxonomy" id="1679163"/>
    <lineage>
        <taxon>Bacteria</taxon>
        <taxon>Pseudomonadati</taxon>
        <taxon>Pseudomonadota</taxon>
        <taxon>Gammaproteobacteria</taxon>
        <taxon>Oceanospirillales</taxon>
        <taxon>Oceanospirillaceae</taxon>
        <taxon>Marinobacterium</taxon>
    </lineage>
</organism>
<dbReference type="EMBL" id="BMIJ01000006">
    <property type="protein sequence ID" value="GGC01786.1"/>
    <property type="molecule type" value="Genomic_DNA"/>
</dbReference>
<dbReference type="InterPro" id="IPR042252">
    <property type="entry name" value="MtfA_N"/>
</dbReference>
<dbReference type="PANTHER" id="PTHR30164:SF2">
    <property type="entry name" value="PROTEIN MTFA"/>
    <property type="match status" value="1"/>
</dbReference>
<dbReference type="Pfam" id="PF06167">
    <property type="entry name" value="Peptidase_M90"/>
    <property type="match status" value="1"/>
</dbReference>
<evidence type="ECO:0000313" key="2">
    <source>
        <dbReference type="Proteomes" id="UP000629025"/>
    </source>
</evidence>
<gene>
    <name evidence="1" type="ORF">GCM10011352_29940</name>
</gene>
<dbReference type="Gene3D" id="3.40.390.10">
    <property type="entry name" value="Collagenase (Catalytic Domain)"/>
    <property type="match status" value="1"/>
</dbReference>
<reference evidence="2" key="1">
    <citation type="journal article" date="2019" name="Int. J. Syst. Evol. Microbiol.">
        <title>The Global Catalogue of Microorganisms (GCM) 10K type strain sequencing project: providing services to taxonomists for standard genome sequencing and annotation.</title>
        <authorList>
            <consortium name="The Broad Institute Genomics Platform"/>
            <consortium name="The Broad Institute Genome Sequencing Center for Infectious Disease"/>
            <person name="Wu L."/>
            <person name="Ma J."/>
        </authorList>
    </citation>
    <scope>NUCLEOTIDE SEQUENCE [LARGE SCALE GENOMIC DNA]</scope>
    <source>
        <strain evidence="2">CGMCC 1.15341</strain>
    </source>
</reference>
<evidence type="ECO:0008006" key="3">
    <source>
        <dbReference type="Google" id="ProtNLM"/>
    </source>
</evidence>
<sequence>MFEKLFAYLSAAHQPIVTIDDEQWCMLIASTPLLKQLEASAQQRLKGLSERFLAEKRFFGGDELQLELNMVLRVAALACLPVLDLGYHWLDDIREVGIYPDAFMVHHQELDEFGVVHERYEPLSGETWEHGTLVLSWPDILHSGLLTDGHNVVIHEIAHVLDARNGSFNGFPPLTKGMVAHDWTRTFSRAFERLNQQLDSGVETRIDPYAATSPAEFFAVTSEYHFERPDILREAFPAVAELLGRFYDPAEGR</sequence>
<protein>
    <recommendedName>
        <fullName evidence="3">Zinc-dependent peptidase</fullName>
    </recommendedName>
</protein>
<dbReference type="InterPro" id="IPR024079">
    <property type="entry name" value="MetalloPept_cat_dom_sf"/>
</dbReference>
<dbReference type="RefSeq" id="WP_188749756.1">
    <property type="nucleotide sequence ID" value="NZ_BMIJ01000006.1"/>
</dbReference>
<name>A0ABQ1KMX4_9GAMM</name>
<proteinExistence type="predicted"/>